<evidence type="ECO:0000313" key="6">
    <source>
        <dbReference type="Proteomes" id="UP000193218"/>
    </source>
</evidence>
<keyword evidence="1 2" id="KW-0371">Homeobox</keyword>
<feature type="compositionally biased region" description="Low complexity" evidence="3">
    <location>
        <begin position="325"/>
        <end position="336"/>
    </location>
</feature>
<dbReference type="STRING" id="4999.A0A1Y1UBC9"/>
<feature type="DNA-binding region" description="Homeobox" evidence="1">
    <location>
        <begin position="342"/>
        <end position="376"/>
    </location>
</feature>
<dbReference type="GeneID" id="33553815"/>
<name>A0A1Y1UBC9_9TREE</name>
<proteinExistence type="predicted"/>
<dbReference type="Pfam" id="PF00046">
    <property type="entry name" value="Homeodomain"/>
    <property type="match status" value="1"/>
</dbReference>
<evidence type="ECO:0000256" key="1">
    <source>
        <dbReference type="PROSITE-ProRule" id="PRU00108"/>
    </source>
</evidence>
<keyword evidence="6" id="KW-1185">Reference proteome</keyword>
<comment type="subcellular location">
    <subcellularLocation>
        <location evidence="1 2">Nucleus</location>
    </subcellularLocation>
</comment>
<reference evidence="5 6" key="1">
    <citation type="submission" date="2017-03" db="EMBL/GenBank/DDBJ databases">
        <title>Widespread Adenine N6-methylation of Active Genes in Fungi.</title>
        <authorList>
            <consortium name="DOE Joint Genome Institute"/>
            <person name="Mondo S.J."/>
            <person name="Dannebaum R.O."/>
            <person name="Kuo R.C."/>
            <person name="Louie K.B."/>
            <person name="Bewick A.J."/>
            <person name="Labutti K."/>
            <person name="Haridas S."/>
            <person name="Kuo A."/>
            <person name="Salamov A."/>
            <person name="Ahrendt S.R."/>
            <person name="Lau R."/>
            <person name="Bowen B.P."/>
            <person name="Lipzen A."/>
            <person name="Sullivan W."/>
            <person name="Andreopoulos W.B."/>
            <person name="Clum A."/>
            <person name="Lindquist E."/>
            <person name="Daum C."/>
            <person name="Northen T.R."/>
            <person name="Ramamoorthy G."/>
            <person name="Schmitz R.J."/>
            <person name="Gryganskyi A."/>
            <person name="Culley D."/>
            <person name="Magnuson J."/>
            <person name="James T.Y."/>
            <person name="O'Malley M.A."/>
            <person name="Stajich J.E."/>
            <person name="Spatafora J.W."/>
            <person name="Visel A."/>
            <person name="Grigoriev I.V."/>
        </authorList>
    </citation>
    <scope>NUCLEOTIDE SEQUENCE [LARGE SCALE GENOMIC DNA]</scope>
    <source>
        <strain evidence="5 6">NRRL Y-17943</strain>
    </source>
</reference>
<dbReference type="PROSITE" id="PS50071">
    <property type="entry name" value="HOMEOBOX_2"/>
    <property type="match status" value="1"/>
</dbReference>
<keyword evidence="1 2" id="KW-0238">DNA-binding</keyword>
<dbReference type="RefSeq" id="XP_021869076.1">
    <property type="nucleotide sequence ID" value="XM_022012007.1"/>
</dbReference>
<dbReference type="Gene3D" id="1.10.10.60">
    <property type="entry name" value="Homeodomain-like"/>
    <property type="match status" value="1"/>
</dbReference>
<evidence type="ECO:0000256" key="2">
    <source>
        <dbReference type="RuleBase" id="RU000682"/>
    </source>
</evidence>
<dbReference type="SUPFAM" id="SSF46689">
    <property type="entry name" value="Homeodomain-like"/>
    <property type="match status" value="1"/>
</dbReference>
<evidence type="ECO:0000256" key="3">
    <source>
        <dbReference type="SAM" id="MobiDB-lite"/>
    </source>
</evidence>
<feature type="domain" description="Homeobox" evidence="4">
    <location>
        <begin position="340"/>
        <end position="375"/>
    </location>
</feature>
<dbReference type="InParanoid" id="A0A1Y1UBC9"/>
<dbReference type="GO" id="GO:0005634">
    <property type="term" value="C:nucleus"/>
    <property type="evidence" value="ECO:0007669"/>
    <property type="project" value="UniProtKB-SubCell"/>
</dbReference>
<comment type="caution">
    <text evidence="5">The sequence shown here is derived from an EMBL/GenBank/DDBJ whole genome shotgun (WGS) entry which is preliminary data.</text>
</comment>
<gene>
    <name evidence="5" type="ORF">BD324DRAFT_137053</name>
</gene>
<feature type="region of interest" description="Disordered" evidence="3">
    <location>
        <begin position="27"/>
        <end position="63"/>
    </location>
</feature>
<dbReference type="EMBL" id="NBSH01000013">
    <property type="protein sequence ID" value="ORX34834.1"/>
    <property type="molecule type" value="Genomic_DNA"/>
</dbReference>
<feature type="compositionally biased region" description="Polar residues" evidence="3">
    <location>
        <begin position="392"/>
        <end position="402"/>
    </location>
</feature>
<feature type="region of interest" description="Disordered" evidence="3">
    <location>
        <begin position="367"/>
        <end position="405"/>
    </location>
</feature>
<dbReference type="OrthoDB" id="6159439at2759"/>
<feature type="region of interest" description="Disordered" evidence="3">
    <location>
        <begin position="283"/>
        <end position="341"/>
    </location>
</feature>
<sequence length="422" mass="45265">MISSPKSNHCPLSTGYHSFSYDSDHFQKIESPSTSSSSTSASIAKEHHLSSSRSPQIEQSHPADSLDPAFIECLLAATNQSGITTAPLVDKSSFSSSLLQLPPSSAQLAPKSAPFSSLTTPCWTSTTPDSGACFPTIPLTGTEQWTCSTLGLTTVPFNPFGLYTPTTGQMPASADHSGTFDPMTSVPLPQGPCWPPTYMPSANHQPLAPSYLGPSDYYIDPSATYDSSTQPSSPEHVYSSNNTSTCATAQTSPQSAHFQALLGSGSEHASYPLLVPQNRKRSATINTTSSTAPSTSPNTPPIPAYTTHENPYPLMNHRPSVARQPSAPALSMPSSSTLNPDAHTREALARQLGPDVKPKTLQIWFQNRRSKSRAKEREANLPKRLDVRDRSTPPTRNVSATATKRCVNSEALKALAHDDDRE</sequence>
<keyword evidence="1 2" id="KW-0539">Nucleus</keyword>
<feature type="region of interest" description="Disordered" evidence="3">
    <location>
        <begin position="222"/>
        <end position="251"/>
    </location>
</feature>
<dbReference type="CDD" id="cd00086">
    <property type="entry name" value="homeodomain"/>
    <property type="match status" value="1"/>
</dbReference>
<accession>A0A1Y1UBC9</accession>
<organism evidence="5 6">
    <name type="scientific">Kockovaella imperatae</name>
    <dbReference type="NCBI Taxonomy" id="4999"/>
    <lineage>
        <taxon>Eukaryota</taxon>
        <taxon>Fungi</taxon>
        <taxon>Dikarya</taxon>
        <taxon>Basidiomycota</taxon>
        <taxon>Agaricomycotina</taxon>
        <taxon>Tremellomycetes</taxon>
        <taxon>Tremellales</taxon>
        <taxon>Cuniculitremaceae</taxon>
        <taxon>Kockovaella</taxon>
    </lineage>
</organism>
<feature type="compositionally biased region" description="Low complexity" evidence="3">
    <location>
        <begin position="29"/>
        <end position="43"/>
    </location>
</feature>
<evidence type="ECO:0000259" key="4">
    <source>
        <dbReference type="PROSITE" id="PS50071"/>
    </source>
</evidence>
<protein>
    <recommendedName>
        <fullName evidence="4">Homeobox domain-containing protein</fullName>
    </recommendedName>
</protein>
<dbReference type="InterPro" id="IPR001356">
    <property type="entry name" value="HD"/>
</dbReference>
<dbReference type="InterPro" id="IPR009057">
    <property type="entry name" value="Homeodomain-like_sf"/>
</dbReference>
<feature type="compositionally biased region" description="Basic and acidic residues" evidence="3">
    <location>
        <begin position="373"/>
        <end position="391"/>
    </location>
</feature>
<dbReference type="AlphaFoldDB" id="A0A1Y1UBC9"/>
<feature type="compositionally biased region" description="Polar residues" evidence="3">
    <location>
        <begin position="224"/>
        <end position="251"/>
    </location>
</feature>
<feature type="compositionally biased region" description="Low complexity" evidence="3">
    <location>
        <begin position="283"/>
        <end position="297"/>
    </location>
</feature>
<dbReference type="Proteomes" id="UP000193218">
    <property type="component" value="Unassembled WGS sequence"/>
</dbReference>
<dbReference type="GO" id="GO:0003677">
    <property type="term" value="F:DNA binding"/>
    <property type="evidence" value="ECO:0007669"/>
    <property type="project" value="UniProtKB-UniRule"/>
</dbReference>
<evidence type="ECO:0000313" key="5">
    <source>
        <dbReference type="EMBL" id="ORX34834.1"/>
    </source>
</evidence>